<comment type="caution">
    <text evidence="1">The sequence shown here is derived from an EMBL/GenBank/DDBJ whole genome shotgun (WGS) entry which is preliminary data.</text>
</comment>
<keyword evidence="2" id="KW-1185">Reference proteome</keyword>
<protein>
    <submittedName>
        <fullName evidence="1">Uncharacterized protein</fullName>
    </submittedName>
</protein>
<reference evidence="1 2" key="1">
    <citation type="submission" date="2018-04" db="EMBL/GenBank/DDBJ databases">
        <title>Brenneria corticis sp.nov.</title>
        <authorList>
            <person name="Li Y."/>
        </authorList>
    </citation>
    <scope>NUCLEOTIDE SEQUENCE [LARGE SCALE GENOMIC DNA]</scope>
    <source>
        <strain evidence="1 2">LMG 27715</strain>
    </source>
</reference>
<accession>A0A2U1TKT2</accession>
<dbReference type="AlphaFoldDB" id="A0A2U1TKT2"/>
<dbReference type="EMBL" id="QDKJ01000016">
    <property type="protein sequence ID" value="PWC10021.1"/>
    <property type="molecule type" value="Genomic_DNA"/>
</dbReference>
<gene>
    <name evidence="1" type="ORF">B4923_17970</name>
</gene>
<dbReference type="Proteomes" id="UP000245138">
    <property type="component" value="Unassembled WGS sequence"/>
</dbReference>
<dbReference type="RefSeq" id="WP_109055743.1">
    <property type="nucleotide sequence ID" value="NZ_QDKJ01000016.1"/>
</dbReference>
<organism evidence="1 2">
    <name type="scientific">Brenneria roseae subsp. americana</name>
    <dbReference type="NCBI Taxonomy" id="1508507"/>
    <lineage>
        <taxon>Bacteria</taxon>
        <taxon>Pseudomonadati</taxon>
        <taxon>Pseudomonadota</taxon>
        <taxon>Gammaproteobacteria</taxon>
        <taxon>Enterobacterales</taxon>
        <taxon>Pectobacteriaceae</taxon>
        <taxon>Brenneria</taxon>
    </lineage>
</organism>
<evidence type="ECO:0000313" key="1">
    <source>
        <dbReference type="EMBL" id="PWC10021.1"/>
    </source>
</evidence>
<sequence>MAIKKIITAVKNLYLNLLFQKQQQRRRKVEWLPDRFPDGTVFFDESSNAYFIKRGTRFPELSQAEGKRYQRQLHEGKIPIVTINIDGYFQRLDERNRLIASKNRKKHNSWTGNRHPISSKRFTRIGDSGWNMYIHHHTHGVNPANCLPMANDAFDLMGNRYGTSSLSGGDSDWGMNHTLDINHISGSSFHSSLGLGSGFGSNF</sequence>
<evidence type="ECO:0000313" key="2">
    <source>
        <dbReference type="Proteomes" id="UP000245138"/>
    </source>
</evidence>
<dbReference type="OrthoDB" id="7013251at2"/>
<name>A0A2U1TKT2_9GAMM</name>
<proteinExistence type="predicted"/>